<dbReference type="AlphaFoldDB" id="A0A4S4MM61"/>
<feature type="transmembrane region" description="Helical" evidence="7">
    <location>
        <begin position="122"/>
        <end position="144"/>
    </location>
</feature>
<feature type="transmembrane region" description="Helical" evidence="7">
    <location>
        <begin position="384"/>
        <end position="404"/>
    </location>
</feature>
<keyword evidence="3 7" id="KW-0812">Transmembrane</keyword>
<evidence type="ECO:0000256" key="4">
    <source>
        <dbReference type="ARBA" id="ARBA00022989"/>
    </source>
</evidence>
<feature type="compositionally biased region" description="Basic and acidic residues" evidence="6">
    <location>
        <begin position="12"/>
        <end position="31"/>
    </location>
</feature>
<dbReference type="FunFam" id="1.20.1250.20:FF:000068">
    <property type="entry name" value="MFS general substrate transporter"/>
    <property type="match status" value="1"/>
</dbReference>
<feature type="transmembrane region" description="Helical" evidence="7">
    <location>
        <begin position="351"/>
        <end position="372"/>
    </location>
</feature>
<comment type="caution">
    <text evidence="8">The sequence shown here is derived from an EMBL/GenBank/DDBJ whole genome shotgun (WGS) entry which is preliminary data.</text>
</comment>
<comment type="subcellular location">
    <subcellularLocation>
        <location evidence="1">Membrane</location>
        <topology evidence="1">Multi-pass membrane protein</topology>
    </subcellularLocation>
</comment>
<dbReference type="OrthoDB" id="2985014at2759"/>
<dbReference type="SUPFAM" id="SSF103473">
    <property type="entry name" value="MFS general substrate transporter"/>
    <property type="match status" value="1"/>
</dbReference>
<dbReference type="GO" id="GO:0022857">
    <property type="term" value="F:transmembrane transporter activity"/>
    <property type="evidence" value="ECO:0007669"/>
    <property type="project" value="InterPro"/>
</dbReference>
<dbReference type="PANTHER" id="PTHR43791">
    <property type="entry name" value="PERMEASE-RELATED"/>
    <property type="match status" value="1"/>
</dbReference>
<feature type="transmembrane region" description="Helical" evidence="7">
    <location>
        <begin position="156"/>
        <end position="177"/>
    </location>
</feature>
<feature type="transmembrane region" description="Helical" evidence="7">
    <location>
        <begin position="258"/>
        <end position="277"/>
    </location>
</feature>
<evidence type="ECO:0008006" key="10">
    <source>
        <dbReference type="Google" id="ProtNLM"/>
    </source>
</evidence>
<keyword evidence="9" id="KW-1185">Reference proteome</keyword>
<feature type="transmembrane region" description="Helical" evidence="7">
    <location>
        <begin position="416"/>
        <end position="437"/>
    </location>
</feature>
<accession>A0A4S4MM61</accession>
<dbReference type="GO" id="GO:0016020">
    <property type="term" value="C:membrane"/>
    <property type="evidence" value="ECO:0007669"/>
    <property type="project" value="UniProtKB-SubCell"/>
</dbReference>
<reference evidence="8 9" key="1">
    <citation type="submission" date="2019-02" db="EMBL/GenBank/DDBJ databases">
        <title>Genome sequencing of the rare red list fungi Antrodiella citrinella (Flaviporus citrinellus).</title>
        <authorList>
            <person name="Buettner E."/>
            <person name="Kellner H."/>
        </authorList>
    </citation>
    <scope>NUCLEOTIDE SEQUENCE [LARGE SCALE GENOMIC DNA]</scope>
    <source>
        <strain evidence="8 9">DSM 108506</strain>
    </source>
</reference>
<dbReference type="Proteomes" id="UP000308730">
    <property type="component" value="Unassembled WGS sequence"/>
</dbReference>
<evidence type="ECO:0000313" key="8">
    <source>
        <dbReference type="EMBL" id="THH26984.1"/>
    </source>
</evidence>
<proteinExistence type="predicted"/>
<feature type="region of interest" description="Disordered" evidence="6">
    <location>
        <begin position="1"/>
        <end position="46"/>
    </location>
</feature>
<dbReference type="PANTHER" id="PTHR43791:SF18">
    <property type="entry name" value="NICOTINIC ACID TRANSPORTER TNA1, PUTATIVE (AFU_ORTHOLOGUE AFUA_3G03820)-RELATED"/>
    <property type="match status" value="1"/>
</dbReference>
<dbReference type="InterPro" id="IPR036259">
    <property type="entry name" value="MFS_trans_sf"/>
</dbReference>
<dbReference type="Pfam" id="PF07690">
    <property type="entry name" value="MFS_1"/>
    <property type="match status" value="1"/>
</dbReference>
<feature type="transmembrane region" description="Helical" evidence="7">
    <location>
        <begin position="189"/>
        <end position="212"/>
    </location>
</feature>
<protein>
    <recommendedName>
        <fullName evidence="10">Major facilitator superfamily (MFS) profile domain-containing protein</fullName>
    </recommendedName>
</protein>
<feature type="transmembrane region" description="Helical" evidence="7">
    <location>
        <begin position="297"/>
        <end position="317"/>
    </location>
</feature>
<feature type="transmembrane region" description="Helical" evidence="7">
    <location>
        <begin position="88"/>
        <end position="110"/>
    </location>
</feature>
<dbReference type="Gene3D" id="1.20.1250.20">
    <property type="entry name" value="MFS general substrate transporter like domains"/>
    <property type="match status" value="2"/>
</dbReference>
<name>A0A4S4MM61_9APHY</name>
<sequence length="477" mass="52865">MAGSKAPSVHNSLEKRPSSERVEEASEKGEQVYDFGGDSTLPPPPDITPEEEARIWRKVDLKLMPILTLMYLASFLDREQLHLTGNKYNIALTMFFIPYCLFECPANLVLKKFRPSRYPQLVAVRVCLGVTEAGLFPGVVYYLSMWYPRHMLMFRVGLFYGGASVAGAFSGLLAFGISFMSGTDGLLGWSWIFILEGCATICVGILAAFLLVDFPATAKFLTLEERAYVIHKKKYDNSSVGEEEHFEMRHLISALLDWQVWLHILIYMSIIGPVYGISPFLPSIINGFGFNTTTSQLLTVPPYVFATIVLLIFAIWSDRIKKRSPFILAGLTLCAIGFGINVSNAPIGVKYFGTFFAVAGSYAAFPAIVCWLGNNLAGQYKRGVGMALHIGIGNFSGAIASNIYRTQDAPRYILGHGLELMFVGIGFVTVPMAILIYTRINKKRDLLEAEMAANGTKLSAAEIRRLGDRAPDFRYTL</sequence>
<dbReference type="EMBL" id="SGPM01000291">
    <property type="protein sequence ID" value="THH26984.1"/>
    <property type="molecule type" value="Genomic_DNA"/>
</dbReference>
<evidence type="ECO:0000256" key="7">
    <source>
        <dbReference type="SAM" id="Phobius"/>
    </source>
</evidence>
<evidence type="ECO:0000256" key="3">
    <source>
        <dbReference type="ARBA" id="ARBA00022692"/>
    </source>
</evidence>
<organism evidence="8 9">
    <name type="scientific">Antrodiella citrinella</name>
    <dbReference type="NCBI Taxonomy" id="2447956"/>
    <lineage>
        <taxon>Eukaryota</taxon>
        <taxon>Fungi</taxon>
        <taxon>Dikarya</taxon>
        <taxon>Basidiomycota</taxon>
        <taxon>Agaricomycotina</taxon>
        <taxon>Agaricomycetes</taxon>
        <taxon>Polyporales</taxon>
        <taxon>Steccherinaceae</taxon>
        <taxon>Antrodiella</taxon>
    </lineage>
</organism>
<evidence type="ECO:0000313" key="9">
    <source>
        <dbReference type="Proteomes" id="UP000308730"/>
    </source>
</evidence>
<evidence type="ECO:0000256" key="5">
    <source>
        <dbReference type="ARBA" id="ARBA00023136"/>
    </source>
</evidence>
<evidence type="ECO:0000256" key="6">
    <source>
        <dbReference type="SAM" id="MobiDB-lite"/>
    </source>
</evidence>
<keyword evidence="5 7" id="KW-0472">Membrane</keyword>
<feature type="transmembrane region" description="Helical" evidence="7">
    <location>
        <begin position="326"/>
        <end position="345"/>
    </location>
</feature>
<evidence type="ECO:0000256" key="1">
    <source>
        <dbReference type="ARBA" id="ARBA00004141"/>
    </source>
</evidence>
<gene>
    <name evidence="8" type="ORF">EUX98_g7208</name>
</gene>
<keyword evidence="4 7" id="KW-1133">Transmembrane helix</keyword>
<dbReference type="InterPro" id="IPR011701">
    <property type="entry name" value="MFS"/>
</dbReference>
<evidence type="ECO:0000256" key="2">
    <source>
        <dbReference type="ARBA" id="ARBA00022448"/>
    </source>
</evidence>
<keyword evidence="2" id="KW-0813">Transport</keyword>